<dbReference type="AlphaFoldDB" id="A7RWA6"/>
<evidence type="ECO:0000256" key="1">
    <source>
        <dbReference type="ARBA" id="ARBA00022729"/>
    </source>
</evidence>
<reference evidence="5 6" key="1">
    <citation type="journal article" date="2007" name="Science">
        <title>Sea anemone genome reveals ancestral eumetazoan gene repertoire and genomic organization.</title>
        <authorList>
            <person name="Putnam N.H."/>
            <person name="Srivastava M."/>
            <person name="Hellsten U."/>
            <person name="Dirks B."/>
            <person name="Chapman J."/>
            <person name="Salamov A."/>
            <person name="Terry A."/>
            <person name="Shapiro H."/>
            <person name="Lindquist E."/>
            <person name="Kapitonov V.V."/>
            <person name="Jurka J."/>
            <person name="Genikhovich G."/>
            <person name="Grigoriev I.V."/>
            <person name="Lucas S.M."/>
            <person name="Steele R.E."/>
            <person name="Finnerty J.R."/>
            <person name="Technau U."/>
            <person name="Martindale M.Q."/>
            <person name="Rokhsar D.S."/>
        </authorList>
    </citation>
    <scope>NUCLEOTIDE SEQUENCE [LARGE SCALE GENOMIC DNA]</scope>
    <source>
        <strain evidence="5">CH2 x CH6</strain>
        <strain evidence="6">CH2 X CH6</strain>
    </source>
</reference>
<keyword evidence="1" id="KW-0732">Signal</keyword>
<keyword evidence="2" id="KW-1015">Disulfide bond</keyword>
<organism evidence="5 6">
    <name type="scientific">Nematostella vectensis</name>
    <name type="common">Starlet sea anemone</name>
    <dbReference type="NCBI Taxonomy" id="45351"/>
    <lineage>
        <taxon>Eukaryota</taxon>
        <taxon>Metazoa</taxon>
        <taxon>Cnidaria</taxon>
        <taxon>Anthozoa</taxon>
        <taxon>Hexacorallia</taxon>
        <taxon>Actiniaria</taxon>
        <taxon>Edwardsiidae</taxon>
        <taxon>Nematostella</taxon>
    </lineage>
</organism>
<gene>
    <name evidence="4" type="ORF">NEMVEDRAFT_v1g9429</name>
    <name evidence="5" type="ORF">NEMVEDRAFT_v1g95802</name>
</gene>
<dbReference type="KEGG" id="nve:5496654"/>
<dbReference type="Proteomes" id="UP000001593">
    <property type="component" value="Unassembled WGS sequence"/>
</dbReference>
<dbReference type="InParanoid" id="A7RWA6"/>
<evidence type="ECO:0000313" key="5">
    <source>
        <dbReference type="EMBL" id="EDO44278.1"/>
    </source>
</evidence>
<accession>A7RWA6</accession>
<dbReference type="EMBL" id="DS476321">
    <property type="protein sequence ID" value="EDO26271.1"/>
    <property type="molecule type" value="Genomic_DNA"/>
</dbReference>
<evidence type="ECO:0000256" key="2">
    <source>
        <dbReference type="ARBA" id="ARBA00023157"/>
    </source>
</evidence>
<dbReference type="PANTHER" id="PTHR36191:SF4">
    <property type="entry name" value="VWFD DOMAIN-CONTAINING PROTEIN"/>
    <property type="match status" value="1"/>
</dbReference>
<keyword evidence="6" id="KW-1185">Reference proteome</keyword>
<sequence length="74" mass="8250">MPTSCVSYYYSGTSAPGWLNGAHPSVADGVVTRTVCYSWMSSCCDFSNNIRVRNCGEFYVYELSASPQCHLRYC</sequence>
<dbReference type="InterPro" id="IPR057774">
    <property type="entry name" value="D8C_UMOD/GP2/OIT3-like"/>
</dbReference>
<dbReference type="EMBL" id="DS469546">
    <property type="protein sequence ID" value="EDO44278.1"/>
    <property type="molecule type" value="Genomic_DNA"/>
</dbReference>
<dbReference type="eggNOG" id="ENOG502QT6B">
    <property type="taxonomic scope" value="Eukaryota"/>
</dbReference>
<evidence type="ECO:0000259" key="3">
    <source>
        <dbReference type="Pfam" id="PF23283"/>
    </source>
</evidence>
<dbReference type="STRING" id="45351.A7RWA6"/>
<feature type="non-terminal residue" evidence="5">
    <location>
        <position position="74"/>
    </location>
</feature>
<feature type="domain" description="UMOD/GP2/OIT3-like D8C" evidence="3">
    <location>
        <begin position="1"/>
        <end position="74"/>
    </location>
</feature>
<proteinExistence type="predicted"/>
<dbReference type="Pfam" id="PF23283">
    <property type="entry name" value="D8C_UMOD"/>
    <property type="match status" value="1"/>
</dbReference>
<evidence type="ECO:0000313" key="4">
    <source>
        <dbReference type="EMBL" id="EDO26271.1"/>
    </source>
</evidence>
<dbReference type="HOGENOM" id="CLU_2678127_0_0_1"/>
<protein>
    <recommendedName>
        <fullName evidence="3">UMOD/GP2/OIT3-like D8C domain-containing protein</fullName>
    </recommendedName>
</protein>
<name>A7RWA6_NEMVE</name>
<evidence type="ECO:0000313" key="6">
    <source>
        <dbReference type="Proteomes" id="UP000001593"/>
    </source>
</evidence>
<dbReference type="PANTHER" id="PTHR36191">
    <property type="entry name" value="ENDO/EXONUCLEASE/PHOSPHATASE DOMAIN-CONTAINING PROTEIN-RELATED"/>
    <property type="match status" value="1"/>
</dbReference>